<dbReference type="GO" id="GO:0009423">
    <property type="term" value="P:chorismate biosynthetic process"/>
    <property type="evidence" value="ECO:0007669"/>
    <property type="project" value="TreeGrafter"/>
</dbReference>
<proteinExistence type="predicted"/>
<dbReference type="SUPFAM" id="SSF51735">
    <property type="entry name" value="NAD(P)-binding Rossmann-fold domains"/>
    <property type="match status" value="1"/>
</dbReference>
<dbReference type="PANTHER" id="PTHR21089:SF26">
    <property type="entry name" value="AROM POLYPEPTIDE, PUTATIVE-RELATED"/>
    <property type="match status" value="1"/>
</dbReference>
<organism evidence="2 3">
    <name type="scientific">Aspergillus nanangensis</name>
    <dbReference type="NCBI Taxonomy" id="2582783"/>
    <lineage>
        <taxon>Eukaryota</taxon>
        <taxon>Fungi</taxon>
        <taxon>Dikarya</taxon>
        <taxon>Ascomycota</taxon>
        <taxon>Pezizomycotina</taxon>
        <taxon>Eurotiomycetes</taxon>
        <taxon>Eurotiomycetidae</taxon>
        <taxon>Eurotiales</taxon>
        <taxon>Aspergillaceae</taxon>
        <taxon>Aspergillus</taxon>
        <taxon>Aspergillus subgen. Circumdati</taxon>
    </lineage>
</organism>
<dbReference type="InterPro" id="IPR046346">
    <property type="entry name" value="Aminoacid_DH-like_N_sf"/>
</dbReference>
<reference evidence="2" key="1">
    <citation type="journal article" date="2019" name="Beilstein J. Org. Chem.">
        <title>Nanangenines: drimane sesquiterpenoids as the dominant metabolite cohort of a novel Australian fungus, Aspergillus nanangensis.</title>
        <authorList>
            <person name="Lacey H.J."/>
            <person name="Gilchrist C.L.M."/>
            <person name="Crombie A."/>
            <person name="Kalaitzis J.A."/>
            <person name="Vuong D."/>
            <person name="Rutledge P.J."/>
            <person name="Turner P."/>
            <person name="Pitt J.I."/>
            <person name="Lacey E."/>
            <person name="Chooi Y.H."/>
            <person name="Piggott A.M."/>
        </authorList>
    </citation>
    <scope>NUCLEOTIDE SEQUENCE</scope>
    <source>
        <strain evidence="2">MST-FP2251</strain>
    </source>
</reference>
<dbReference type="Proteomes" id="UP001194746">
    <property type="component" value="Unassembled WGS sequence"/>
</dbReference>
<dbReference type="Pfam" id="PF08501">
    <property type="entry name" value="Shikimate_dh_N"/>
    <property type="match status" value="1"/>
</dbReference>
<dbReference type="InterPro" id="IPR013708">
    <property type="entry name" value="Shikimate_DH-bd_N"/>
</dbReference>
<dbReference type="InterPro" id="IPR036291">
    <property type="entry name" value="NAD(P)-bd_dom_sf"/>
</dbReference>
<feature type="domain" description="Shikimate dehydrogenase substrate binding N-terminal" evidence="1">
    <location>
        <begin position="20"/>
        <end position="93"/>
    </location>
</feature>
<dbReference type="GO" id="GO:0004764">
    <property type="term" value="F:shikimate 3-dehydrogenase (NADP+) activity"/>
    <property type="evidence" value="ECO:0007669"/>
    <property type="project" value="InterPro"/>
</dbReference>
<dbReference type="PANTHER" id="PTHR21089">
    <property type="entry name" value="SHIKIMATE DEHYDROGENASE"/>
    <property type="match status" value="1"/>
</dbReference>
<evidence type="ECO:0000259" key="1">
    <source>
        <dbReference type="Pfam" id="PF08501"/>
    </source>
</evidence>
<gene>
    <name evidence="2" type="ORF">FE257_012422</name>
</gene>
<evidence type="ECO:0000313" key="3">
    <source>
        <dbReference type="Proteomes" id="UP001194746"/>
    </source>
</evidence>
<comment type="caution">
    <text evidence="2">The sequence shown here is derived from an EMBL/GenBank/DDBJ whole genome shotgun (WGS) entry which is preliminary data.</text>
</comment>
<protein>
    <recommendedName>
        <fullName evidence="1">Shikimate dehydrogenase substrate binding N-terminal domain-containing protein</fullName>
    </recommendedName>
</protein>
<dbReference type="EMBL" id="VCAU01000009">
    <property type="protein sequence ID" value="KAF9893011.1"/>
    <property type="molecule type" value="Genomic_DNA"/>
</dbReference>
<accession>A0AAD4CUL6</accession>
<keyword evidence="3" id="KW-1185">Reference proteome</keyword>
<dbReference type="SUPFAM" id="SSF53223">
    <property type="entry name" value="Aminoacid dehydrogenase-like, N-terminal domain"/>
    <property type="match status" value="1"/>
</dbReference>
<name>A0AAD4CUL6_ASPNN</name>
<dbReference type="Gene3D" id="3.40.50.10860">
    <property type="entry name" value="Leucine Dehydrogenase, chain A, domain 1"/>
    <property type="match status" value="1"/>
</dbReference>
<dbReference type="InterPro" id="IPR022893">
    <property type="entry name" value="Shikimate_DH_fam"/>
</dbReference>
<dbReference type="Gene3D" id="3.40.50.720">
    <property type="entry name" value="NAD(P)-binding Rossmann-like Domain"/>
    <property type="match status" value="1"/>
</dbReference>
<dbReference type="AlphaFoldDB" id="A0AAD4CUL6"/>
<dbReference type="GO" id="GO:0019632">
    <property type="term" value="P:shikimate metabolic process"/>
    <property type="evidence" value="ECO:0007669"/>
    <property type="project" value="TreeGrafter"/>
</dbReference>
<reference evidence="2" key="2">
    <citation type="submission" date="2020-02" db="EMBL/GenBank/DDBJ databases">
        <authorList>
            <person name="Gilchrist C.L.M."/>
            <person name="Chooi Y.-H."/>
        </authorList>
    </citation>
    <scope>NUCLEOTIDE SEQUENCE</scope>
    <source>
        <strain evidence="2">MST-FP2251</strain>
    </source>
</reference>
<sequence>MSTPSPPRTRLYIAGSVNGSSIAPPVHNFIAGKIRPEWNMKFLHADTIQSVVTAFQNPDFAGGSVTMPWKTSIMPYLDEIDELALLMGACNTVYVTADGKLRGTNTDWFGITTAIKAATPPPPPPRNSESSCGMIYGAGGASKAALYTLAVQLGLKTIYVVNRDDDEVSCLLSDAGRYANKVSDFRLVPVKTLQQARSLLAPTYVVGTVPDIQPHTPREMEAWSILSEFLHRGNHGVLVDMCYHPKITRLLQLGVELGWTTVDGVQVLAHLFRIQWKLWTGEELEGNTEEQAIALLDTVAEADRTVTPRGGVRL</sequence>
<evidence type="ECO:0000313" key="2">
    <source>
        <dbReference type="EMBL" id="KAF9893011.1"/>
    </source>
</evidence>